<evidence type="ECO:0000256" key="1">
    <source>
        <dbReference type="SAM" id="MobiDB-lite"/>
    </source>
</evidence>
<protein>
    <submittedName>
        <fullName evidence="2">Uncharacterized protein</fullName>
    </submittedName>
</protein>
<name>A0A2U3ELC7_PURLI</name>
<evidence type="ECO:0000313" key="3">
    <source>
        <dbReference type="Proteomes" id="UP000245956"/>
    </source>
</evidence>
<evidence type="ECO:0000313" key="2">
    <source>
        <dbReference type="EMBL" id="PWI75318.1"/>
    </source>
</evidence>
<feature type="region of interest" description="Disordered" evidence="1">
    <location>
        <begin position="100"/>
        <end position="131"/>
    </location>
</feature>
<sequence length="441" mass="47996">MRAPSPGQWARARGREGRIIGTRAVIRLAQMPAKGPSGGQMRMQCIVKEGAADERGRWEDGKEGWRGKETLQRRGPRWGRVASAGSSPYRRLAGSSLLEEKEREGMSVGAHDVVPSDNGDGAEHRDRRSMNGMSPWSLRPLLEMDEITCPYLYDVVGQYLLRPFVAPEQRPPTSTNIAAHRGDPWTHGWMDGWMADGWGQMPPNFGAIVPASASKPAGPQTIGLGGALRSSRPATGANLALETPQFGWCRWDAAQRLHALAKPEPGARQMLLPSNPPTKPPPPADLPLIAPPHLVSSLDHPGLACDWIESVATSFPVHALVSSRHRYETLLAALCSSPASVTSRRLLSQPAVCTPAPAASHLLRQAVESLSLSSSRLSRSLPSTVPPRRPPPGGLARFARFDRVTDSSRTRHAFAALHKSLSRQSWPGRMSQPRSRPCRKP</sequence>
<feature type="region of interest" description="Disordered" evidence="1">
    <location>
        <begin position="377"/>
        <end position="396"/>
    </location>
</feature>
<feature type="compositionally biased region" description="Basic and acidic residues" evidence="1">
    <location>
        <begin position="57"/>
        <end position="72"/>
    </location>
</feature>
<feature type="compositionally biased region" description="Pro residues" evidence="1">
    <location>
        <begin position="384"/>
        <end position="393"/>
    </location>
</feature>
<dbReference type="Proteomes" id="UP000245956">
    <property type="component" value="Unassembled WGS sequence"/>
</dbReference>
<dbReference type="AlphaFoldDB" id="A0A2U3ELC7"/>
<proteinExistence type="predicted"/>
<reference evidence="2 3" key="1">
    <citation type="journal article" date="2016" name="Front. Microbiol.">
        <title>Genome and transcriptome sequences reveal the specific parasitism of the nematophagous Purpureocillium lilacinum 36-1.</title>
        <authorList>
            <person name="Xie J."/>
            <person name="Li S."/>
            <person name="Mo C."/>
            <person name="Xiao X."/>
            <person name="Peng D."/>
            <person name="Wang G."/>
            <person name="Xiao Y."/>
        </authorList>
    </citation>
    <scope>NUCLEOTIDE SEQUENCE [LARGE SCALE GENOMIC DNA]</scope>
    <source>
        <strain evidence="2 3">36-1</strain>
    </source>
</reference>
<gene>
    <name evidence="2" type="ORF">PCL_05976</name>
</gene>
<dbReference type="EMBL" id="LCWV01000002">
    <property type="protein sequence ID" value="PWI75318.1"/>
    <property type="molecule type" value="Genomic_DNA"/>
</dbReference>
<organism evidence="2 3">
    <name type="scientific">Purpureocillium lilacinum</name>
    <name type="common">Paecilomyces lilacinus</name>
    <dbReference type="NCBI Taxonomy" id="33203"/>
    <lineage>
        <taxon>Eukaryota</taxon>
        <taxon>Fungi</taxon>
        <taxon>Dikarya</taxon>
        <taxon>Ascomycota</taxon>
        <taxon>Pezizomycotina</taxon>
        <taxon>Sordariomycetes</taxon>
        <taxon>Hypocreomycetidae</taxon>
        <taxon>Hypocreales</taxon>
        <taxon>Ophiocordycipitaceae</taxon>
        <taxon>Purpureocillium</taxon>
    </lineage>
</organism>
<comment type="caution">
    <text evidence="2">The sequence shown here is derived from an EMBL/GenBank/DDBJ whole genome shotgun (WGS) entry which is preliminary data.</text>
</comment>
<feature type="region of interest" description="Disordered" evidence="1">
    <location>
        <begin position="418"/>
        <end position="441"/>
    </location>
</feature>
<feature type="region of interest" description="Disordered" evidence="1">
    <location>
        <begin position="57"/>
        <end position="87"/>
    </location>
</feature>
<accession>A0A2U3ELC7</accession>